<gene>
    <name evidence="10" type="ORF">CLODIP_2_CD01746</name>
</gene>
<evidence type="ECO:0000256" key="8">
    <source>
        <dbReference type="ARBA" id="ARBA00023242"/>
    </source>
</evidence>
<dbReference type="GO" id="GO:0005737">
    <property type="term" value="C:cytoplasm"/>
    <property type="evidence" value="ECO:0007669"/>
    <property type="project" value="UniProtKB-SubCell"/>
</dbReference>
<dbReference type="SUPFAM" id="SSF53335">
    <property type="entry name" value="S-adenosyl-L-methionine-dependent methyltransferases"/>
    <property type="match status" value="1"/>
</dbReference>
<comment type="caution">
    <text evidence="10">The sequence shown here is derived from an EMBL/GenBank/DDBJ whole genome shotgun (WGS) entry which is preliminary data.</text>
</comment>
<dbReference type="InterPro" id="IPR019410">
    <property type="entry name" value="Methyltransf_16"/>
</dbReference>
<dbReference type="PANTHER" id="PTHR14614:SF39">
    <property type="entry name" value="HISTIDINE PROTEIN METHYLTRANSFERASE 1 HOMOLOG"/>
    <property type="match status" value="1"/>
</dbReference>
<keyword evidence="7" id="KW-0949">S-adenosyl-L-methionine</keyword>
<dbReference type="GO" id="GO:0005634">
    <property type="term" value="C:nucleus"/>
    <property type="evidence" value="ECO:0007669"/>
    <property type="project" value="UniProtKB-SubCell"/>
</dbReference>
<evidence type="ECO:0000256" key="2">
    <source>
        <dbReference type="ARBA" id="ARBA00004496"/>
    </source>
</evidence>
<dbReference type="EC" id="2.1.1.85" evidence="3"/>
<dbReference type="AlphaFoldDB" id="A0A8S1BYR7"/>
<evidence type="ECO:0000313" key="10">
    <source>
        <dbReference type="EMBL" id="CAB3362033.1"/>
    </source>
</evidence>
<dbReference type="PANTHER" id="PTHR14614">
    <property type="entry name" value="HEPATOCELLULAR CARCINOMA-ASSOCIATED ANTIGEN"/>
    <property type="match status" value="1"/>
</dbReference>
<keyword evidence="5" id="KW-0489">Methyltransferase</keyword>
<dbReference type="CDD" id="cd02440">
    <property type="entry name" value="AdoMet_MTases"/>
    <property type="match status" value="1"/>
</dbReference>
<evidence type="ECO:0000256" key="9">
    <source>
        <dbReference type="ARBA" id="ARBA00038126"/>
    </source>
</evidence>
<keyword evidence="6" id="KW-0808">Transferase</keyword>
<evidence type="ECO:0000256" key="4">
    <source>
        <dbReference type="ARBA" id="ARBA00022490"/>
    </source>
</evidence>
<sequence length="302" mass="34118">MLAEVVCFVDKFYSHVWRVAVPTIWQYGYGIHLNDSERMPDIMDTCDSSSDLSWQPAKELVFNCDPLLPSSYIHTCGKISLELGVAEDVLKIIEDSEESCVKSAESQNSDLIPAFYEGGLKVWECTDDLLGFLSNPSNIQQKLKDSAVLDLGCGSGAVGISCLMSEASHVHFQDYNEEVIKYYTRPNVTLNFPGVNVEDKVRYFSGDWESFCGLVQDVKYDLIFTSETIYNPDCYKKLLKVFKQLLKPEGHVYVAAKTYYFGVGGGTRQFEEALETDGVFKSEVVWKFDSGLNREILKLTWL</sequence>
<evidence type="ECO:0000256" key="5">
    <source>
        <dbReference type="ARBA" id="ARBA00022603"/>
    </source>
</evidence>
<evidence type="ECO:0000256" key="7">
    <source>
        <dbReference type="ARBA" id="ARBA00022691"/>
    </source>
</evidence>
<comment type="similarity">
    <text evidence="9">Belongs to the methyltransferase superfamily. METTL18 family.</text>
</comment>
<dbReference type="GO" id="GO:0032259">
    <property type="term" value="P:methylation"/>
    <property type="evidence" value="ECO:0007669"/>
    <property type="project" value="UniProtKB-KW"/>
</dbReference>
<name>A0A8S1BYR7_9INSE</name>
<keyword evidence="4" id="KW-0963">Cytoplasm</keyword>
<keyword evidence="8" id="KW-0539">Nucleus</keyword>
<evidence type="ECO:0000256" key="1">
    <source>
        <dbReference type="ARBA" id="ARBA00004123"/>
    </source>
</evidence>
<evidence type="ECO:0000256" key="6">
    <source>
        <dbReference type="ARBA" id="ARBA00022679"/>
    </source>
</evidence>
<accession>A0A8S1BYR7</accession>
<keyword evidence="11" id="KW-1185">Reference proteome</keyword>
<dbReference type="OrthoDB" id="1723750at2759"/>
<dbReference type="Proteomes" id="UP000494165">
    <property type="component" value="Unassembled WGS sequence"/>
</dbReference>
<dbReference type="EMBL" id="CADEPI010000007">
    <property type="protein sequence ID" value="CAB3362033.1"/>
    <property type="molecule type" value="Genomic_DNA"/>
</dbReference>
<organism evidence="10 11">
    <name type="scientific">Cloeon dipterum</name>
    <dbReference type="NCBI Taxonomy" id="197152"/>
    <lineage>
        <taxon>Eukaryota</taxon>
        <taxon>Metazoa</taxon>
        <taxon>Ecdysozoa</taxon>
        <taxon>Arthropoda</taxon>
        <taxon>Hexapoda</taxon>
        <taxon>Insecta</taxon>
        <taxon>Pterygota</taxon>
        <taxon>Palaeoptera</taxon>
        <taxon>Ephemeroptera</taxon>
        <taxon>Pisciforma</taxon>
        <taxon>Baetidae</taxon>
        <taxon>Cloeon</taxon>
    </lineage>
</organism>
<protein>
    <recommendedName>
        <fullName evidence="3">protein-histidine N-methyltransferase</fullName>
        <ecNumber evidence="3">2.1.1.85</ecNumber>
    </recommendedName>
</protein>
<dbReference type="Pfam" id="PF10294">
    <property type="entry name" value="Methyltransf_16"/>
    <property type="match status" value="1"/>
</dbReference>
<dbReference type="InterPro" id="IPR029063">
    <property type="entry name" value="SAM-dependent_MTases_sf"/>
</dbReference>
<reference evidence="10 11" key="1">
    <citation type="submission" date="2020-04" db="EMBL/GenBank/DDBJ databases">
        <authorList>
            <person name="Alioto T."/>
            <person name="Alioto T."/>
            <person name="Gomez Garrido J."/>
        </authorList>
    </citation>
    <scope>NUCLEOTIDE SEQUENCE [LARGE SCALE GENOMIC DNA]</scope>
</reference>
<evidence type="ECO:0000256" key="3">
    <source>
        <dbReference type="ARBA" id="ARBA00012533"/>
    </source>
</evidence>
<evidence type="ECO:0000313" key="11">
    <source>
        <dbReference type="Proteomes" id="UP000494165"/>
    </source>
</evidence>
<dbReference type="Gene3D" id="3.40.50.150">
    <property type="entry name" value="Vaccinia Virus protein VP39"/>
    <property type="match status" value="1"/>
</dbReference>
<proteinExistence type="inferred from homology"/>
<dbReference type="GO" id="GO:0018064">
    <property type="term" value="F:protein-L-histidine N-tele-methyltransferase activity"/>
    <property type="evidence" value="ECO:0007669"/>
    <property type="project" value="UniProtKB-EC"/>
</dbReference>
<comment type="subcellular location">
    <subcellularLocation>
        <location evidence="2">Cytoplasm</location>
    </subcellularLocation>
    <subcellularLocation>
        <location evidence="1">Nucleus</location>
    </subcellularLocation>
</comment>